<dbReference type="AlphaFoldDB" id="A0A2U9CF08"/>
<feature type="chain" id="PRO_5016026092" evidence="2">
    <location>
        <begin position="22"/>
        <end position="151"/>
    </location>
</feature>
<accession>A0A2U9CF08</accession>
<protein>
    <submittedName>
        <fullName evidence="3">Putative neurofilament medium polypeptide-like isoform 3</fullName>
    </submittedName>
</protein>
<dbReference type="OrthoDB" id="8955667at2759"/>
<keyword evidence="4" id="KW-1185">Reference proteome</keyword>
<feature type="compositionally biased region" description="Polar residues" evidence="1">
    <location>
        <begin position="56"/>
        <end position="65"/>
    </location>
</feature>
<feature type="region of interest" description="Disordered" evidence="1">
    <location>
        <begin position="56"/>
        <end position="151"/>
    </location>
</feature>
<feature type="compositionally biased region" description="Basic and acidic residues" evidence="1">
    <location>
        <begin position="119"/>
        <end position="129"/>
    </location>
</feature>
<feature type="compositionally biased region" description="Acidic residues" evidence="1">
    <location>
        <begin position="77"/>
        <end position="94"/>
    </location>
</feature>
<keyword evidence="2" id="KW-0732">Signal</keyword>
<evidence type="ECO:0000313" key="4">
    <source>
        <dbReference type="Proteomes" id="UP000246464"/>
    </source>
</evidence>
<evidence type="ECO:0000313" key="3">
    <source>
        <dbReference type="EMBL" id="AWP15181.1"/>
    </source>
</evidence>
<evidence type="ECO:0000256" key="2">
    <source>
        <dbReference type="SAM" id="SignalP"/>
    </source>
</evidence>
<sequence length="151" mass="16707">MRIVVPVFVFLTVAVFHTALSASLQSAEKEDKVAQHDGLTELQKIDQMEFEAAQKNEATQMNVTEEPSEVVLYLEAVQDESEEERIESEDEDNTAEGGGNSDAAAHEESESASSEEEEGRQRREHHEPVTETVSSLDEVGQDSTQEQGVLE</sequence>
<dbReference type="EMBL" id="CP026258">
    <property type="protein sequence ID" value="AWP15181.1"/>
    <property type="molecule type" value="Genomic_DNA"/>
</dbReference>
<gene>
    <name evidence="3" type="ORF">SMAX5B_003516</name>
</gene>
<reference evidence="3 4" key="1">
    <citation type="submission" date="2017-12" db="EMBL/GenBank/DDBJ databases">
        <title>Integrating genomic resources of turbot (Scophthalmus maximus) in depth evaluation of genetic and physical mapping variation across individuals.</title>
        <authorList>
            <person name="Martinez P."/>
        </authorList>
    </citation>
    <scope>NUCLEOTIDE SEQUENCE [LARGE SCALE GENOMIC DNA]</scope>
</reference>
<organism evidence="3 4">
    <name type="scientific">Scophthalmus maximus</name>
    <name type="common">Turbot</name>
    <name type="synonym">Psetta maxima</name>
    <dbReference type="NCBI Taxonomy" id="52904"/>
    <lineage>
        <taxon>Eukaryota</taxon>
        <taxon>Metazoa</taxon>
        <taxon>Chordata</taxon>
        <taxon>Craniata</taxon>
        <taxon>Vertebrata</taxon>
        <taxon>Euteleostomi</taxon>
        <taxon>Actinopterygii</taxon>
        <taxon>Neopterygii</taxon>
        <taxon>Teleostei</taxon>
        <taxon>Neoteleostei</taxon>
        <taxon>Acanthomorphata</taxon>
        <taxon>Carangaria</taxon>
        <taxon>Pleuronectiformes</taxon>
        <taxon>Pleuronectoidei</taxon>
        <taxon>Scophthalmidae</taxon>
        <taxon>Scophthalmus</taxon>
    </lineage>
</organism>
<dbReference type="Proteomes" id="UP000246464">
    <property type="component" value="Chromosome 16"/>
</dbReference>
<feature type="signal peptide" evidence="2">
    <location>
        <begin position="1"/>
        <end position="21"/>
    </location>
</feature>
<name>A0A2U9CF08_SCOMX</name>
<evidence type="ECO:0000256" key="1">
    <source>
        <dbReference type="SAM" id="MobiDB-lite"/>
    </source>
</evidence>
<proteinExistence type="predicted"/>
<feature type="compositionally biased region" description="Polar residues" evidence="1">
    <location>
        <begin position="131"/>
        <end position="151"/>
    </location>
</feature>